<dbReference type="Pfam" id="PF01556">
    <property type="entry name" value="DnaJ_C"/>
    <property type="match status" value="1"/>
</dbReference>
<dbReference type="FunFam" id="2.60.260.20:FF:000002">
    <property type="entry name" value="Dnaj homolog subfamily b member"/>
    <property type="match status" value="1"/>
</dbReference>
<dbReference type="Proteomes" id="UP000192578">
    <property type="component" value="Unassembled WGS sequence"/>
</dbReference>
<dbReference type="InterPro" id="IPR036869">
    <property type="entry name" value="J_dom_sf"/>
</dbReference>
<dbReference type="SUPFAM" id="SSF49493">
    <property type="entry name" value="HSP40/DnaJ peptide-binding domain"/>
    <property type="match status" value="2"/>
</dbReference>
<sequence>MLGVAKDASEDDIKKAYRKMALKYHPDKNKAAGAEAKFKEIAEAYEVLSDPKKRGIFDQYGEEGLKAGGGSGAPGGGGGGGGFGGMPGQAQYQFHGDPRATFAAFFGGEDPFAQFFGGGGSRGGFGGGHQHDDVDMEDGTGLGGFPGGFGRMRAGGAPRRQDAPITHDLQVAMEDIFNGCTKKMKISRKVAGPDGKLTKEDKVLTIEIKPGWKAGTKITFPKEGDQLPNTVPADVVFVIKDKPHPLFKREGHDLIHTIKLSLRDALCGGTIQVPTIEGVKVALPLTDITKPHTVKRIPGRGLPVPKQTDKRGDLIVKFDIVFPDGLPQATKDILKDLLPAV</sequence>
<comment type="caution">
    <text evidence="4">The sequence shown here is derived from an EMBL/GenBank/DDBJ whole genome shotgun (WGS) entry which is preliminary data.</text>
</comment>
<dbReference type="Gene3D" id="1.10.287.110">
    <property type="entry name" value="DnaJ domain"/>
    <property type="match status" value="1"/>
</dbReference>
<keyword evidence="5" id="KW-1185">Reference proteome</keyword>
<dbReference type="EMBL" id="MTYJ01000126">
    <property type="protein sequence ID" value="OQV13317.1"/>
    <property type="molecule type" value="Genomic_DNA"/>
</dbReference>
<accession>A0A1W0WDS6</accession>
<dbReference type="CDD" id="cd06257">
    <property type="entry name" value="DnaJ"/>
    <property type="match status" value="1"/>
</dbReference>
<dbReference type="Gene3D" id="2.60.260.20">
    <property type="entry name" value="Urease metallochaperone UreE, N-terminal domain"/>
    <property type="match status" value="2"/>
</dbReference>
<dbReference type="GO" id="GO:0051087">
    <property type="term" value="F:protein-folding chaperone binding"/>
    <property type="evidence" value="ECO:0007669"/>
    <property type="project" value="TreeGrafter"/>
</dbReference>
<feature type="compositionally biased region" description="Gly residues" evidence="2">
    <location>
        <begin position="66"/>
        <end position="87"/>
    </location>
</feature>
<dbReference type="PROSITE" id="PS00636">
    <property type="entry name" value="DNAJ_1"/>
    <property type="match status" value="1"/>
</dbReference>
<dbReference type="PRINTS" id="PR00625">
    <property type="entry name" value="JDOMAIN"/>
</dbReference>
<protein>
    <submittedName>
        <fullName evidence="4">DnaJ-like protein subfamily B member 4</fullName>
    </submittedName>
</protein>
<dbReference type="PANTHER" id="PTHR24078">
    <property type="entry name" value="DNAJ HOMOLOG SUBFAMILY C MEMBER"/>
    <property type="match status" value="1"/>
</dbReference>
<feature type="domain" description="J" evidence="3">
    <location>
        <begin position="1"/>
        <end position="61"/>
    </location>
</feature>
<dbReference type="SMART" id="SM00271">
    <property type="entry name" value="DnaJ"/>
    <property type="match status" value="1"/>
</dbReference>
<dbReference type="GO" id="GO:0005829">
    <property type="term" value="C:cytosol"/>
    <property type="evidence" value="ECO:0007669"/>
    <property type="project" value="TreeGrafter"/>
</dbReference>
<dbReference type="PROSITE" id="PS50076">
    <property type="entry name" value="DNAJ_2"/>
    <property type="match status" value="1"/>
</dbReference>
<dbReference type="GO" id="GO:0051082">
    <property type="term" value="F:unfolded protein binding"/>
    <property type="evidence" value="ECO:0007669"/>
    <property type="project" value="InterPro"/>
</dbReference>
<dbReference type="GO" id="GO:0006457">
    <property type="term" value="P:protein folding"/>
    <property type="evidence" value="ECO:0007669"/>
    <property type="project" value="InterPro"/>
</dbReference>
<dbReference type="InterPro" id="IPR051339">
    <property type="entry name" value="DnaJ_subfamily_B"/>
</dbReference>
<evidence type="ECO:0000313" key="4">
    <source>
        <dbReference type="EMBL" id="OQV13317.1"/>
    </source>
</evidence>
<dbReference type="InterPro" id="IPR018253">
    <property type="entry name" value="DnaJ_domain_CS"/>
</dbReference>
<dbReference type="Pfam" id="PF00226">
    <property type="entry name" value="DnaJ"/>
    <property type="match status" value="1"/>
</dbReference>
<dbReference type="InterPro" id="IPR008971">
    <property type="entry name" value="HSP40/DnaJ_pept-bd"/>
</dbReference>
<gene>
    <name evidence="4" type="ORF">BV898_12428</name>
</gene>
<organism evidence="4 5">
    <name type="scientific">Hypsibius exemplaris</name>
    <name type="common">Freshwater tardigrade</name>
    <dbReference type="NCBI Taxonomy" id="2072580"/>
    <lineage>
        <taxon>Eukaryota</taxon>
        <taxon>Metazoa</taxon>
        <taxon>Ecdysozoa</taxon>
        <taxon>Tardigrada</taxon>
        <taxon>Eutardigrada</taxon>
        <taxon>Parachela</taxon>
        <taxon>Hypsibioidea</taxon>
        <taxon>Hypsibiidae</taxon>
        <taxon>Hypsibius</taxon>
    </lineage>
</organism>
<name>A0A1W0WDS6_HYPEX</name>
<dbReference type="InterPro" id="IPR002939">
    <property type="entry name" value="DnaJ_C"/>
</dbReference>
<dbReference type="InterPro" id="IPR001623">
    <property type="entry name" value="DnaJ_domain"/>
</dbReference>
<dbReference type="FunFam" id="1.10.287.110:FF:000106">
    <property type="entry name" value="Putative heat shock protein-like protein"/>
    <property type="match status" value="1"/>
</dbReference>
<proteinExistence type="predicted"/>
<evidence type="ECO:0000256" key="2">
    <source>
        <dbReference type="SAM" id="MobiDB-lite"/>
    </source>
</evidence>
<dbReference type="PANTHER" id="PTHR24078:SF553">
    <property type="entry name" value="DNAJ HOMOLOG SUBFAMILY B MEMBER 5"/>
    <property type="match status" value="1"/>
</dbReference>
<dbReference type="AlphaFoldDB" id="A0A1W0WDS6"/>
<feature type="region of interest" description="Disordered" evidence="2">
    <location>
        <begin position="66"/>
        <end position="91"/>
    </location>
</feature>
<evidence type="ECO:0000313" key="5">
    <source>
        <dbReference type="Proteomes" id="UP000192578"/>
    </source>
</evidence>
<reference evidence="5" key="1">
    <citation type="submission" date="2017-01" db="EMBL/GenBank/DDBJ databases">
        <title>Comparative genomics of anhydrobiosis in the tardigrade Hypsibius dujardini.</title>
        <authorList>
            <person name="Yoshida Y."/>
            <person name="Koutsovoulos G."/>
            <person name="Laetsch D."/>
            <person name="Stevens L."/>
            <person name="Kumar S."/>
            <person name="Horikawa D."/>
            <person name="Ishino K."/>
            <person name="Komine S."/>
            <person name="Tomita M."/>
            <person name="Blaxter M."/>
            <person name="Arakawa K."/>
        </authorList>
    </citation>
    <scope>NUCLEOTIDE SEQUENCE [LARGE SCALE GENOMIC DNA]</scope>
    <source>
        <strain evidence="5">Z151</strain>
    </source>
</reference>
<dbReference type="CDD" id="cd10747">
    <property type="entry name" value="DnaJ_C"/>
    <property type="match status" value="1"/>
</dbReference>
<evidence type="ECO:0000259" key="3">
    <source>
        <dbReference type="PROSITE" id="PS50076"/>
    </source>
</evidence>
<evidence type="ECO:0000256" key="1">
    <source>
        <dbReference type="ARBA" id="ARBA00023186"/>
    </source>
</evidence>
<dbReference type="OrthoDB" id="550424at2759"/>
<dbReference type="FunFam" id="2.60.260.20:FF:000013">
    <property type="entry name" value="DnaJ subfamily B member 11"/>
    <property type="match status" value="1"/>
</dbReference>
<dbReference type="SUPFAM" id="SSF46565">
    <property type="entry name" value="Chaperone J-domain"/>
    <property type="match status" value="1"/>
</dbReference>
<keyword evidence="1" id="KW-0143">Chaperone</keyword>